<sequence>MNKLENENKEKKINYKKAGAKLANGLKINELIEEIERQYTTSDTIMTDNGVYKSMFIKSLLTVESPYQHLRIEMAAEYEIITEKQKNNSYLKGLKEREAFANSFRKRILSFESGFSARLKEISNLPGAFHLSVKRDANSPEIEEYGIFYKGEPFNLKCSKCEAKFYEGLNVSGINTITCHNKRGNCSNKEEAVNGNFRYFTKINERASQLV</sequence>
<comment type="caution">
    <text evidence="1">The sequence shown here is derived from an EMBL/GenBank/DDBJ whole genome shotgun (WGS) entry which is preliminary data.</text>
</comment>
<dbReference type="RefSeq" id="WP_316911322.1">
    <property type="nucleotide sequence ID" value="NZ_JAPTGD010000002.1"/>
</dbReference>
<proteinExistence type="predicted"/>
<dbReference type="Proteomes" id="UP001269400">
    <property type="component" value="Unassembled WGS sequence"/>
</dbReference>
<evidence type="ECO:0000313" key="2">
    <source>
        <dbReference type="Proteomes" id="UP001269400"/>
    </source>
</evidence>
<dbReference type="AlphaFoldDB" id="A0AAX6NE57"/>
<reference evidence="1" key="1">
    <citation type="journal article" date="2022" name="J Environ Chem Eng">
        <title>Biodegradation of petroleum oil using a constructed nonpathogenic and heavy metal-tolerant bacterial consortium isolated from marine sponges.</title>
        <authorList>
            <person name="Dechsakulwatana C."/>
            <person name="Rungsihiranrut A."/>
            <person name="Muangchinda C."/>
            <person name="Ningthoujam R."/>
            <person name="Klankeo P."/>
            <person name="Pinyakong O."/>
        </authorList>
    </citation>
    <scope>NUCLEOTIDE SEQUENCE</scope>
    <source>
        <strain evidence="1">TL01-2</strain>
    </source>
</reference>
<dbReference type="EMBL" id="JAPTGD010000002">
    <property type="protein sequence ID" value="MDU9694109.1"/>
    <property type="molecule type" value="Genomic_DNA"/>
</dbReference>
<gene>
    <name evidence="1" type="ORF">O0Q50_23275</name>
</gene>
<organism evidence="1 2">
    <name type="scientific">Priestia aryabhattai</name>
    <name type="common">Bacillus aryabhattai</name>
    <dbReference type="NCBI Taxonomy" id="412384"/>
    <lineage>
        <taxon>Bacteria</taxon>
        <taxon>Bacillati</taxon>
        <taxon>Bacillota</taxon>
        <taxon>Bacilli</taxon>
        <taxon>Bacillales</taxon>
        <taxon>Bacillaceae</taxon>
        <taxon>Priestia</taxon>
    </lineage>
</organism>
<name>A0AAX6NE57_PRIAR</name>
<accession>A0AAX6NE57</accession>
<protein>
    <submittedName>
        <fullName evidence="1">Uncharacterized protein</fullName>
    </submittedName>
</protein>
<evidence type="ECO:0000313" key="1">
    <source>
        <dbReference type="EMBL" id="MDU9694109.1"/>
    </source>
</evidence>
<reference evidence="1" key="2">
    <citation type="submission" date="2022-12" db="EMBL/GenBank/DDBJ databases">
        <authorList>
            <person name="Dechsakulwatana C."/>
            <person name="Rungsihiranrut A."/>
            <person name="Muangchinda C."/>
            <person name="Ningthoujam R."/>
            <person name="Klankeo P."/>
            <person name="Pinyakong O."/>
        </authorList>
    </citation>
    <scope>NUCLEOTIDE SEQUENCE</scope>
    <source>
        <strain evidence="1">TL01-2</strain>
    </source>
</reference>